<dbReference type="GO" id="GO:0005739">
    <property type="term" value="C:mitochondrion"/>
    <property type="evidence" value="ECO:0007669"/>
    <property type="project" value="TreeGrafter"/>
</dbReference>
<keyword evidence="6" id="KW-0443">Lipid metabolism</keyword>
<gene>
    <name evidence="15" type="ORF">Fcan01_06425</name>
</gene>
<evidence type="ECO:0000256" key="2">
    <source>
        <dbReference type="ARBA" id="ARBA00006105"/>
    </source>
</evidence>
<feature type="binding site" evidence="12">
    <location>
        <position position="63"/>
    </location>
    <ligand>
        <name>FAD</name>
        <dbReference type="ChEBI" id="CHEBI:57692"/>
    </ligand>
</feature>
<evidence type="ECO:0000256" key="10">
    <source>
        <dbReference type="ARBA" id="ARBA00023166"/>
    </source>
</evidence>
<evidence type="ECO:0000256" key="7">
    <source>
        <dbReference type="ARBA" id="ARBA00023002"/>
    </source>
</evidence>
<dbReference type="Pfam" id="PF00970">
    <property type="entry name" value="FAD_binding_6"/>
    <property type="match status" value="1"/>
</dbReference>
<keyword evidence="10" id="KW-1207">Sterol metabolism</keyword>
<dbReference type="GO" id="GO:0071949">
    <property type="term" value="F:FAD binding"/>
    <property type="evidence" value="ECO:0007669"/>
    <property type="project" value="TreeGrafter"/>
</dbReference>
<evidence type="ECO:0000259" key="14">
    <source>
        <dbReference type="PROSITE" id="PS51384"/>
    </source>
</evidence>
<protein>
    <recommendedName>
        <fullName evidence="13">NADH-cytochrome b5 reductase</fullName>
        <ecNumber evidence="13">1.6.2.2</ecNumber>
    </recommendedName>
</protein>
<name>A0A226ELE2_FOLCA</name>
<evidence type="ECO:0000256" key="13">
    <source>
        <dbReference type="RuleBase" id="RU361226"/>
    </source>
</evidence>
<evidence type="ECO:0000256" key="11">
    <source>
        <dbReference type="ARBA" id="ARBA00023221"/>
    </source>
</evidence>
<keyword evidence="9 13" id="KW-0520">NAD</keyword>
<organism evidence="15 16">
    <name type="scientific">Folsomia candida</name>
    <name type="common">Springtail</name>
    <dbReference type="NCBI Taxonomy" id="158441"/>
    <lineage>
        <taxon>Eukaryota</taxon>
        <taxon>Metazoa</taxon>
        <taxon>Ecdysozoa</taxon>
        <taxon>Arthropoda</taxon>
        <taxon>Hexapoda</taxon>
        <taxon>Collembola</taxon>
        <taxon>Entomobryomorpha</taxon>
        <taxon>Isotomoidea</taxon>
        <taxon>Isotomidae</taxon>
        <taxon>Proisotominae</taxon>
        <taxon>Folsomia</taxon>
    </lineage>
</organism>
<dbReference type="InterPro" id="IPR017927">
    <property type="entry name" value="FAD-bd_FR_type"/>
</dbReference>
<dbReference type="GO" id="GO:0016126">
    <property type="term" value="P:sterol biosynthetic process"/>
    <property type="evidence" value="ECO:0007669"/>
    <property type="project" value="UniProtKB-KW"/>
</dbReference>
<dbReference type="CDD" id="cd06183">
    <property type="entry name" value="cyt_b5_reduct_like"/>
    <property type="match status" value="1"/>
</dbReference>
<comment type="caution">
    <text evidence="15">The sequence shown here is derived from an EMBL/GenBank/DDBJ whole genome shotgun (WGS) entry which is preliminary data.</text>
</comment>
<dbReference type="InterPro" id="IPR001709">
    <property type="entry name" value="Flavoprot_Pyr_Nucl_cyt_Rdtase"/>
</dbReference>
<evidence type="ECO:0000256" key="3">
    <source>
        <dbReference type="ARBA" id="ARBA00022516"/>
    </source>
</evidence>
<evidence type="ECO:0000256" key="4">
    <source>
        <dbReference type="ARBA" id="ARBA00022630"/>
    </source>
</evidence>
<dbReference type="STRING" id="158441.A0A226ELE2"/>
<feature type="domain" description="FAD-binding FR-type" evidence="14">
    <location>
        <begin position="9"/>
        <end position="123"/>
    </location>
</feature>
<dbReference type="GO" id="GO:0090524">
    <property type="term" value="F:cytochrome-b5 reductase activity, acting on NADH"/>
    <property type="evidence" value="ECO:0007669"/>
    <property type="project" value="UniProtKB-EC"/>
</dbReference>
<comment type="catalytic activity">
    <reaction evidence="13">
        <text>2 Fe(III)-[cytochrome b5] + NADH = 2 Fe(II)-[cytochrome b5] + NAD(+) + H(+)</text>
        <dbReference type="Rhea" id="RHEA:46680"/>
        <dbReference type="Rhea" id="RHEA-COMP:10438"/>
        <dbReference type="Rhea" id="RHEA-COMP:10439"/>
        <dbReference type="ChEBI" id="CHEBI:15378"/>
        <dbReference type="ChEBI" id="CHEBI:29033"/>
        <dbReference type="ChEBI" id="CHEBI:29034"/>
        <dbReference type="ChEBI" id="CHEBI:57540"/>
        <dbReference type="ChEBI" id="CHEBI:57945"/>
        <dbReference type="EC" id="1.6.2.2"/>
    </reaction>
</comment>
<keyword evidence="4 12" id="KW-0285">Flavoprotein</keyword>
<feature type="binding site" evidence="12">
    <location>
        <position position="157"/>
    </location>
    <ligand>
        <name>FAD</name>
        <dbReference type="ChEBI" id="CHEBI:57692"/>
    </ligand>
</feature>
<dbReference type="InterPro" id="IPR017938">
    <property type="entry name" value="Riboflavin_synthase-like_b-brl"/>
</dbReference>
<dbReference type="PANTHER" id="PTHR19370">
    <property type="entry name" value="NADH-CYTOCHROME B5 REDUCTASE"/>
    <property type="match status" value="1"/>
</dbReference>
<evidence type="ECO:0000256" key="5">
    <source>
        <dbReference type="ARBA" id="ARBA00022827"/>
    </source>
</evidence>
<feature type="binding site" evidence="12">
    <location>
        <position position="65"/>
    </location>
    <ligand>
        <name>FAD</name>
        <dbReference type="ChEBI" id="CHEBI:57692"/>
    </ligand>
</feature>
<evidence type="ECO:0000313" key="16">
    <source>
        <dbReference type="Proteomes" id="UP000198287"/>
    </source>
</evidence>
<feature type="binding site" evidence="12">
    <location>
        <position position="85"/>
    </location>
    <ligand>
        <name>FAD</name>
        <dbReference type="ChEBI" id="CHEBI:57692"/>
    </ligand>
</feature>
<dbReference type="FunFam" id="3.40.50.80:FF:000005">
    <property type="entry name" value="NADH-cytochrome b5 reductase"/>
    <property type="match status" value="1"/>
</dbReference>
<dbReference type="Proteomes" id="UP000198287">
    <property type="component" value="Unassembled WGS sequence"/>
</dbReference>
<feature type="binding site" evidence="12">
    <location>
        <position position="80"/>
    </location>
    <ligand>
        <name>FAD</name>
        <dbReference type="ChEBI" id="CHEBI:57692"/>
    </ligand>
</feature>
<accession>A0A226ELE2</accession>
<keyword evidence="6" id="KW-0752">Steroid biosynthesis</keyword>
<evidence type="ECO:0000256" key="8">
    <source>
        <dbReference type="ARBA" id="ARBA00023011"/>
    </source>
</evidence>
<keyword evidence="16" id="KW-1185">Reference proteome</keyword>
<evidence type="ECO:0000256" key="1">
    <source>
        <dbReference type="ARBA" id="ARBA00001974"/>
    </source>
</evidence>
<dbReference type="PROSITE" id="PS51384">
    <property type="entry name" value="FAD_FR"/>
    <property type="match status" value="1"/>
</dbReference>
<dbReference type="EC" id="1.6.2.2" evidence="13"/>
<evidence type="ECO:0000256" key="6">
    <source>
        <dbReference type="ARBA" id="ARBA00022955"/>
    </source>
</evidence>
<feature type="binding site" evidence="12">
    <location>
        <position position="99"/>
    </location>
    <ligand>
        <name>FAD</name>
        <dbReference type="ChEBI" id="CHEBI:57692"/>
    </ligand>
</feature>
<dbReference type="OrthoDB" id="432685at2759"/>
<keyword evidence="5 12" id="KW-0274">FAD</keyword>
<dbReference type="InterPro" id="IPR039261">
    <property type="entry name" value="FNR_nucleotide-bd"/>
</dbReference>
<dbReference type="SUPFAM" id="SSF52343">
    <property type="entry name" value="Ferredoxin reductase-like, C-terminal NADP-linked domain"/>
    <property type="match status" value="1"/>
</dbReference>
<keyword evidence="8" id="KW-0756">Sterol biosynthesis</keyword>
<keyword evidence="11" id="KW-0753">Steroid metabolism</keyword>
<comment type="cofactor">
    <cofactor evidence="1 12 13">
        <name>FAD</name>
        <dbReference type="ChEBI" id="CHEBI:57692"/>
    </cofactor>
</comment>
<proteinExistence type="inferred from homology"/>
<dbReference type="EMBL" id="LNIX01000003">
    <property type="protein sequence ID" value="OXA58452.1"/>
    <property type="molecule type" value="Genomic_DNA"/>
</dbReference>
<dbReference type="InterPro" id="IPR001834">
    <property type="entry name" value="CBR-like"/>
</dbReference>
<sequence length="274" mass="30692">MAEALRGPEEWVPLTLENRKKISPDTFLFRFKLPSPDHILGLPVGQNIQVRSGHKVNGEDVIRAYTPVSSNDDKGFMDLLIKVYFKNVHPNFPDGGVMSQFIHGLRVGTTLDVRGPTGRLLYYGQGKFSTRPDKITDYSQPIAVAKVNMIAGGSGITPMLQIVRAILKDTSDLTSIALLFANKSTDDILCREELEEIRDKWPHRVKLWFTLDSPPSEGWKYGSGFITAEMIKSQLFPPSDNTITLMCGPPPMIQYACNPNLDKLGYPAERRHAY</sequence>
<dbReference type="PRINTS" id="PR00371">
    <property type="entry name" value="FPNCR"/>
</dbReference>
<dbReference type="OMA" id="YKANTID"/>
<dbReference type="PRINTS" id="PR00406">
    <property type="entry name" value="CYTB5RDTASE"/>
</dbReference>
<evidence type="ECO:0000256" key="9">
    <source>
        <dbReference type="ARBA" id="ARBA00023027"/>
    </source>
</evidence>
<comment type="similarity">
    <text evidence="2 13">Belongs to the flavoprotein pyridine nucleotide cytochrome reductase family.</text>
</comment>
<dbReference type="FunFam" id="2.40.30.10:FF:000021">
    <property type="entry name" value="NADH-cytochrome b5 reductase"/>
    <property type="match status" value="1"/>
</dbReference>
<feature type="binding site" evidence="12">
    <location>
        <position position="82"/>
    </location>
    <ligand>
        <name>FAD</name>
        <dbReference type="ChEBI" id="CHEBI:57692"/>
    </ligand>
</feature>
<dbReference type="InterPro" id="IPR001433">
    <property type="entry name" value="OxRdtase_FAD/NAD-bd"/>
</dbReference>
<dbReference type="Pfam" id="PF00175">
    <property type="entry name" value="NAD_binding_1"/>
    <property type="match status" value="1"/>
</dbReference>
<reference evidence="15 16" key="1">
    <citation type="submission" date="2015-12" db="EMBL/GenBank/DDBJ databases">
        <title>The genome of Folsomia candida.</title>
        <authorList>
            <person name="Faddeeva A."/>
            <person name="Derks M.F."/>
            <person name="Anvar Y."/>
            <person name="Smit S."/>
            <person name="Van Straalen N."/>
            <person name="Roelofs D."/>
        </authorList>
    </citation>
    <scope>NUCLEOTIDE SEQUENCE [LARGE SCALE GENOMIC DNA]</scope>
    <source>
        <strain evidence="15 16">VU population</strain>
        <tissue evidence="15">Whole body</tissue>
    </source>
</reference>
<evidence type="ECO:0000313" key="15">
    <source>
        <dbReference type="EMBL" id="OXA58452.1"/>
    </source>
</evidence>
<dbReference type="InterPro" id="IPR008333">
    <property type="entry name" value="Cbr1-like_FAD-bd_dom"/>
</dbReference>
<keyword evidence="3" id="KW-0444">Lipid biosynthesis</keyword>
<dbReference type="AlphaFoldDB" id="A0A226ELE2"/>
<dbReference type="Gene3D" id="2.40.30.10">
    <property type="entry name" value="Translation factors"/>
    <property type="match status" value="1"/>
</dbReference>
<evidence type="ECO:0000256" key="12">
    <source>
        <dbReference type="PIRSR" id="PIRSR601834-1"/>
    </source>
</evidence>
<dbReference type="SUPFAM" id="SSF63380">
    <property type="entry name" value="Riboflavin synthase domain-like"/>
    <property type="match status" value="1"/>
</dbReference>
<dbReference type="Gene3D" id="3.40.50.80">
    <property type="entry name" value="Nucleotide-binding domain of ferredoxin-NADP reductase (FNR) module"/>
    <property type="match status" value="1"/>
</dbReference>
<feature type="binding site" evidence="12">
    <location>
        <position position="98"/>
    </location>
    <ligand>
        <name>FAD</name>
        <dbReference type="ChEBI" id="CHEBI:57692"/>
    </ligand>
</feature>
<keyword evidence="7 13" id="KW-0560">Oxidoreductase</keyword>
<dbReference type="PANTHER" id="PTHR19370:SF185">
    <property type="entry name" value="NADH-CYTOCHROME B5 REDUCTASE"/>
    <property type="match status" value="1"/>
</dbReference>